<dbReference type="PROSITE" id="PS00061">
    <property type="entry name" value="ADH_SHORT"/>
    <property type="match status" value="1"/>
</dbReference>
<dbReference type="EC" id="1.5.1.33" evidence="3"/>
<dbReference type="PRINTS" id="PR00080">
    <property type="entry name" value="SDRFAMILY"/>
</dbReference>
<name>A0AAU7QK21_9GAMM</name>
<dbReference type="SUPFAM" id="SSF51735">
    <property type="entry name" value="NAD(P)-binding Rossmann-fold domains"/>
    <property type="match status" value="1"/>
</dbReference>
<dbReference type="GO" id="GO:0047040">
    <property type="term" value="F:pteridine reductase activity"/>
    <property type="evidence" value="ECO:0007669"/>
    <property type="project" value="UniProtKB-EC"/>
</dbReference>
<accession>A0AAU7QK21</accession>
<dbReference type="PANTHER" id="PTHR43639">
    <property type="entry name" value="OXIDOREDUCTASE, SHORT-CHAIN DEHYDROGENASE/REDUCTASE FAMILY (AFU_ORTHOLOGUE AFUA_5G02870)"/>
    <property type="match status" value="1"/>
</dbReference>
<dbReference type="InterPro" id="IPR036291">
    <property type="entry name" value="NAD(P)-bd_dom_sf"/>
</dbReference>
<comment type="similarity">
    <text evidence="1">Belongs to the short-chain dehydrogenases/reductases (SDR) family.</text>
</comment>
<keyword evidence="2 3" id="KW-0560">Oxidoreductase</keyword>
<dbReference type="Pfam" id="PF13561">
    <property type="entry name" value="adh_short_C2"/>
    <property type="match status" value="1"/>
</dbReference>
<dbReference type="NCBIfam" id="NF006598">
    <property type="entry name" value="PRK09135.1"/>
    <property type="match status" value="1"/>
</dbReference>
<dbReference type="PANTHER" id="PTHR43639:SF1">
    <property type="entry name" value="SHORT-CHAIN DEHYDROGENASE_REDUCTASE FAMILY PROTEIN"/>
    <property type="match status" value="1"/>
</dbReference>
<dbReference type="Gene3D" id="3.40.50.720">
    <property type="entry name" value="NAD(P)-binding Rossmann-like Domain"/>
    <property type="match status" value="1"/>
</dbReference>
<dbReference type="InterPro" id="IPR020904">
    <property type="entry name" value="Sc_DH/Rdtase_CS"/>
</dbReference>
<protein>
    <submittedName>
        <fullName evidence="3">Pteridine reductase</fullName>
        <ecNumber evidence="3">1.5.1.33</ecNumber>
    </submittedName>
</protein>
<dbReference type="EMBL" id="CP157948">
    <property type="protein sequence ID" value="XBS89841.1"/>
    <property type="molecule type" value="Genomic_DNA"/>
</dbReference>
<reference evidence="3" key="1">
    <citation type="submission" date="2024-06" db="EMBL/GenBank/DDBJ databases">
        <authorList>
            <person name="Sun Y."/>
        </authorList>
    </citation>
    <scope>NUCLEOTIDE SEQUENCE</scope>
    <source>
        <strain evidence="3">IGA1.0</strain>
    </source>
</reference>
<evidence type="ECO:0000313" key="3">
    <source>
        <dbReference type="EMBL" id="XBS89841.1"/>
    </source>
</evidence>
<gene>
    <name evidence="3" type="ORF">ABNK63_15820</name>
</gene>
<dbReference type="InterPro" id="IPR002347">
    <property type="entry name" value="SDR_fam"/>
</dbReference>
<dbReference type="FunFam" id="3.40.50.720:FF:000084">
    <property type="entry name" value="Short-chain dehydrogenase reductase"/>
    <property type="match status" value="1"/>
</dbReference>
<evidence type="ECO:0000256" key="2">
    <source>
        <dbReference type="ARBA" id="ARBA00023002"/>
    </source>
</evidence>
<dbReference type="RefSeq" id="WP_350016167.1">
    <property type="nucleotide sequence ID" value="NZ_CP157948.1"/>
</dbReference>
<proteinExistence type="inferred from homology"/>
<sequence length="258" mass="27138">MPPSDDRPGADRPGAARPVALITGAGRRVGAVIARMLHAAGYDVALHYRHSATDARALADELEAQRGASTLLLQAELAELSALPGMIDRLLARYGRLDALVNNASAFFPTPVDTATAEQWSALFASNAQAPFFLSQAAIPALRASRGAIVNMVDIYAERPLAGHPLYCMAKAALAAMTRSLALDLGPDIRVNGIAPGAVLWPGDGKAYDDQQAMLARTPLKRAGAPDDVASAVLWLLRDAPFVTGQIIRVDGGRTLAV</sequence>
<evidence type="ECO:0000256" key="1">
    <source>
        <dbReference type="ARBA" id="ARBA00006484"/>
    </source>
</evidence>
<dbReference type="PRINTS" id="PR00081">
    <property type="entry name" value="GDHRDH"/>
</dbReference>
<dbReference type="AlphaFoldDB" id="A0AAU7QK21"/>
<organism evidence="3">
    <name type="scientific">Rhodanobacter sp. IGA1.0</name>
    <dbReference type="NCBI Taxonomy" id="3158582"/>
    <lineage>
        <taxon>Bacteria</taxon>
        <taxon>Pseudomonadati</taxon>
        <taxon>Pseudomonadota</taxon>
        <taxon>Gammaproteobacteria</taxon>
        <taxon>Lysobacterales</taxon>
        <taxon>Rhodanobacteraceae</taxon>
        <taxon>Rhodanobacter</taxon>
    </lineage>
</organism>